<accession>A0A0L0C048</accession>
<keyword evidence="3" id="KW-1185">Reference proteome</keyword>
<name>A0A0L0C048_LUCCU</name>
<sequence length="393" mass="46117">MKLKDLGDLIVFDTFPLMFEPKQKIIITHLLHLEQQTFPSQLPMIFTTFKLAQQLRNFCDIKKHKCINKSNLIVVKPYEFIDIVLERRLTLQILFCASEEYESNNVMVLIRENGKLNYIYGGNFIDIRSALLNDTFASWISNGVEKLYVNLKRMDENHTFNDIDQMQKVFKSIEAIMIYHRGSRLHIHLPLFGFEHFILKLAEYFPKRLKFSNLKMFYLNLNDDDEQQIAAYFLNDNDDENEKIILHNEESTPYQANMKFKNTKEVTINIFSDQINCKNFEIYNNNGYYELFYSPEPSPFHLKLLCMLVKPKRIFGIVDTFNNKSIVPKYLYELCVGAKERIMKKQERKLSDPFQLAGSSRQPIMTVIPAGVTNNSRKTGPYLSDSESDNNEV</sequence>
<reference evidence="2 3" key="1">
    <citation type="journal article" date="2015" name="Nat. Commun.">
        <title>Lucilia cuprina genome unlocks parasitic fly biology to underpin future interventions.</title>
        <authorList>
            <person name="Anstead C.A."/>
            <person name="Korhonen P.K."/>
            <person name="Young N.D."/>
            <person name="Hall R.S."/>
            <person name="Jex A.R."/>
            <person name="Murali S.C."/>
            <person name="Hughes D.S."/>
            <person name="Lee S.F."/>
            <person name="Perry T."/>
            <person name="Stroehlein A.J."/>
            <person name="Ansell B.R."/>
            <person name="Breugelmans B."/>
            <person name="Hofmann A."/>
            <person name="Qu J."/>
            <person name="Dugan S."/>
            <person name="Lee S.L."/>
            <person name="Chao H."/>
            <person name="Dinh H."/>
            <person name="Han Y."/>
            <person name="Doddapaneni H.V."/>
            <person name="Worley K.C."/>
            <person name="Muzny D.M."/>
            <person name="Ioannidis P."/>
            <person name="Waterhouse R.M."/>
            <person name="Zdobnov E.M."/>
            <person name="James P.J."/>
            <person name="Bagnall N.H."/>
            <person name="Kotze A.C."/>
            <person name="Gibbs R.A."/>
            <person name="Richards S."/>
            <person name="Batterham P."/>
            <person name="Gasser R.B."/>
        </authorList>
    </citation>
    <scope>NUCLEOTIDE SEQUENCE [LARGE SCALE GENOMIC DNA]</scope>
    <source>
        <strain evidence="2 3">LS</strain>
        <tissue evidence="2">Full body</tissue>
    </source>
</reference>
<dbReference type="OrthoDB" id="7901834at2759"/>
<organism evidence="2 3">
    <name type="scientific">Lucilia cuprina</name>
    <name type="common">Green bottle fly</name>
    <name type="synonym">Australian sheep blowfly</name>
    <dbReference type="NCBI Taxonomy" id="7375"/>
    <lineage>
        <taxon>Eukaryota</taxon>
        <taxon>Metazoa</taxon>
        <taxon>Ecdysozoa</taxon>
        <taxon>Arthropoda</taxon>
        <taxon>Hexapoda</taxon>
        <taxon>Insecta</taxon>
        <taxon>Pterygota</taxon>
        <taxon>Neoptera</taxon>
        <taxon>Endopterygota</taxon>
        <taxon>Diptera</taxon>
        <taxon>Brachycera</taxon>
        <taxon>Muscomorpha</taxon>
        <taxon>Oestroidea</taxon>
        <taxon>Calliphoridae</taxon>
        <taxon>Luciliinae</taxon>
        <taxon>Lucilia</taxon>
    </lineage>
</organism>
<proteinExistence type="predicted"/>
<protein>
    <submittedName>
        <fullName evidence="2">Uncharacterized protein</fullName>
    </submittedName>
</protein>
<feature type="region of interest" description="Disordered" evidence="1">
    <location>
        <begin position="371"/>
        <end position="393"/>
    </location>
</feature>
<evidence type="ECO:0000313" key="3">
    <source>
        <dbReference type="Proteomes" id="UP000037069"/>
    </source>
</evidence>
<dbReference type="EMBL" id="JRES01001169">
    <property type="protein sequence ID" value="KNC24834.1"/>
    <property type="molecule type" value="Genomic_DNA"/>
</dbReference>
<evidence type="ECO:0000313" key="2">
    <source>
        <dbReference type="EMBL" id="KNC24834.1"/>
    </source>
</evidence>
<gene>
    <name evidence="2" type="ORF">FF38_03714</name>
</gene>
<evidence type="ECO:0000256" key="1">
    <source>
        <dbReference type="SAM" id="MobiDB-lite"/>
    </source>
</evidence>
<comment type="caution">
    <text evidence="2">The sequence shown here is derived from an EMBL/GenBank/DDBJ whole genome shotgun (WGS) entry which is preliminary data.</text>
</comment>
<dbReference type="AlphaFoldDB" id="A0A0L0C048"/>
<dbReference type="OMA" id="CKMYTTQ"/>
<dbReference type="Proteomes" id="UP000037069">
    <property type="component" value="Unassembled WGS sequence"/>
</dbReference>